<dbReference type="Proteomes" id="UP000198825">
    <property type="component" value="Chromosome I"/>
</dbReference>
<dbReference type="InterPro" id="IPR000683">
    <property type="entry name" value="Gfo/Idh/MocA-like_OxRdtase_N"/>
</dbReference>
<dbReference type="SUPFAM" id="SSF51735">
    <property type="entry name" value="NAD(P)-binding Rossmann-fold domains"/>
    <property type="match status" value="1"/>
</dbReference>
<evidence type="ECO:0000313" key="6">
    <source>
        <dbReference type="Proteomes" id="UP000198825"/>
    </source>
</evidence>
<dbReference type="PANTHER" id="PTHR22604">
    <property type="entry name" value="OXIDOREDUCTASES"/>
    <property type="match status" value="1"/>
</dbReference>
<dbReference type="Pfam" id="PF01408">
    <property type="entry name" value="GFO_IDH_MocA"/>
    <property type="match status" value="1"/>
</dbReference>
<dbReference type="Gene3D" id="3.30.360.10">
    <property type="entry name" value="Dihydrodipicolinate Reductase, domain 2"/>
    <property type="match status" value="1"/>
</dbReference>
<sequence length="343" mass="36563">MASVSTAPSADPHRVIRWGIVGPGRIAESVAPDFAHVEDAELVAVASRSEQRARAFADKHGAARAYGGYGGILGDDEVDAIYIATPHPQHEAVALACIAAGKAVLVEKSFTATVPGAQRVIDLARSEQVFAMEAMWTRFQPVLVKVRELVADGAIGEVRQVQADLGVDRPYDPKDRLFDLAQGGGAMLDLGVYVVSIAQHFLGDPTSVSVSGSLAPTGADVEAGLLLGYDDGRAASLLMSLRHATPGSARIHGTKGWIEIHPRFHHPKAFTLGRSGAEPERFELPPLGVGYSHELIEVNDCLRAGRTESEVMPLSDTLAVQRVLNDAAEQLGVHHEEDERVAV</sequence>
<evidence type="ECO:0000256" key="2">
    <source>
        <dbReference type="ARBA" id="ARBA00023002"/>
    </source>
</evidence>
<evidence type="ECO:0000313" key="5">
    <source>
        <dbReference type="EMBL" id="SDV03575.1"/>
    </source>
</evidence>
<dbReference type="EMBL" id="LT629799">
    <property type="protein sequence ID" value="SDV03575.1"/>
    <property type="molecule type" value="Genomic_DNA"/>
</dbReference>
<proteinExistence type="inferred from homology"/>
<dbReference type="Pfam" id="PF22725">
    <property type="entry name" value="GFO_IDH_MocA_C3"/>
    <property type="match status" value="1"/>
</dbReference>
<dbReference type="GO" id="GO:0016491">
    <property type="term" value="F:oxidoreductase activity"/>
    <property type="evidence" value="ECO:0007669"/>
    <property type="project" value="UniProtKB-KW"/>
</dbReference>
<evidence type="ECO:0000259" key="3">
    <source>
        <dbReference type="Pfam" id="PF01408"/>
    </source>
</evidence>
<dbReference type="AlphaFoldDB" id="A0A1H2NEN1"/>
<accession>A0A1H2NEN1</accession>
<dbReference type="GO" id="GO:0000166">
    <property type="term" value="F:nucleotide binding"/>
    <property type="evidence" value="ECO:0007669"/>
    <property type="project" value="InterPro"/>
</dbReference>
<evidence type="ECO:0000256" key="1">
    <source>
        <dbReference type="ARBA" id="ARBA00010928"/>
    </source>
</evidence>
<name>A0A1H2NEN1_9ACTN</name>
<keyword evidence="6" id="KW-1185">Reference proteome</keyword>
<dbReference type="InterPro" id="IPR036291">
    <property type="entry name" value="NAD(P)-bd_dom_sf"/>
</dbReference>
<evidence type="ECO:0000259" key="4">
    <source>
        <dbReference type="Pfam" id="PF22725"/>
    </source>
</evidence>
<organism evidence="5 6">
    <name type="scientific">Microlunatus sagamiharensis</name>
    <dbReference type="NCBI Taxonomy" id="546874"/>
    <lineage>
        <taxon>Bacteria</taxon>
        <taxon>Bacillati</taxon>
        <taxon>Actinomycetota</taxon>
        <taxon>Actinomycetes</taxon>
        <taxon>Propionibacteriales</taxon>
        <taxon>Propionibacteriaceae</taxon>
        <taxon>Microlunatus</taxon>
    </lineage>
</organism>
<protein>
    <submittedName>
        <fullName evidence="5">Predicted dehydrogenase</fullName>
    </submittedName>
</protein>
<feature type="domain" description="GFO/IDH/MocA-like oxidoreductase" evidence="4">
    <location>
        <begin position="145"/>
        <end position="259"/>
    </location>
</feature>
<dbReference type="PANTHER" id="PTHR22604:SF105">
    <property type="entry name" value="TRANS-1,2-DIHYDROBENZENE-1,2-DIOL DEHYDROGENASE"/>
    <property type="match status" value="1"/>
</dbReference>
<dbReference type="InterPro" id="IPR055170">
    <property type="entry name" value="GFO_IDH_MocA-like_dom"/>
</dbReference>
<gene>
    <name evidence="5" type="ORF">SAMN04488544_3820</name>
</gene>
<dbReference type="InterPro" id="IPR050984">
    <property type="entry name" value="Gfo/Idh/MocA_domain"/>
</dbReference>
<dbReference type="SUPFAM" id="SSF55347">
    <property type="entry name" value="Glyceraldehyde-3-phosphate dehydrogenase-like, C-terminal domain"/>
    <property type="match status" value="1"/>
</dbReference>
<reference evidence="6" key="1">
    <citation type="submission" date="2016-10" db="EMBL/GenBank/DDBJ databases">
        <authorList>
            <person name="Varghese N."/>
            <person name="Submissions S."/>
        </authorList>
    </citation>
    <scope>NUCLEOTIDE SEQUENCE [LARGE SCALE GENOMIC DNA]</scope>
    <source>
        <strain evidence="6">DSM 21743</strain>
    </source>
</reference>
<dbReference type="STRING" id="546874.SAMN04488544_3820"/>
<feature type="domain" description="Gfo/Idh/MocA-like oxidoreductase N-terminal" evidence="3">
    <location>
        <begin position="16"/>
        <end position="132"/>
    </location>
</feature>
<comment type="similarity">
    <text evidence="1">Belongs to the Gfo/Idh/MocA family.</text>
</comment>
<dbReference type="Gene3D" id="3.40.50.720">
    <property type="entry name" value="NAD(P)-binding Rossmann-like Domain"/>
    <property type="match status" value="1"/>
</dbReference>
<keyword evidence="2" id="KW-0560">Oxidoreductase</keyword>